<evidence type="ECO:0000313" key="2">
    <source>
        <dbReference type="Proteomes" id="UP000249638"/>
    </source>
</evidence>
<proteinExistence type="predicted"/>
<reference evidence="1" key="1">
    <citation type="submission" date="2018-06" db="EMBL/GenBank/DDBJ databases">
        <title>Genomic Encyclopedia of Type Strains, Phase IV (KMG-V): Genome sequencing to study the core and pangenomes of soil and plant-associated prokaryotes.</title>
        <authorList>
            <person name="Whitman W."/>
        </authorList>
    </citation>
    <scope>NUCLEOTIDE SEQUENCE [LARGE SCALE GENOMIC DNA]</scope>
    <source>
        <strain evidence="1">MLR2-44</strain>
    </source>
</reference>
<organism evidence="1 2">
    <name type="scientific">Cupriavidus phytorum</name>
    <dbReference type="NCBI Taxonomy" id="3024399"/>
    <lineage>
        <taxon>Bacteria</taxon>
        <taxon>Pseudomonadati</taxon>
        <taxon>Pseudomonadota</taxon>
        <taxon>Betaproteobacteria</taxon>
        <taxon>Burkholderiales</taxon>
        <taxon>Burkholderiaceae</taxon>
        <taxon>Cupriavidus</taxon>
    </lineage>
</organism>
<sequence length="64" mass="7122">MTPTKMQDIKAWNTGLSGDEIKLAVLESRRMQQIRELGDAYLLHPKNAPKRASYNPLTGALLAV</sequence>
<protein>
    <submittedName>
        <fullName evidence="1">Uncharacterized protein</fullName>
    </submittedName>
</protein>
<dbReference type="Proteomes" id="UP000249638">
    <property type="component" value="Unassembled WGS sequence"/>
</dbReference>
<name>A0A2W7PLI6_9BURK</name>
<accession>A0A2W7PLI6</accession>
<evidence type="ECO:0000313" key="1">
    <source>
        <dbReference type="EMBL" id="PZX29429.1"/>
    </source>
</evidence>
<keyword evidence="2" id="KW-1185">Reference proteome</keyword>
<gene>
    <name evidence="1" type="ORF">C7416_104434</name>
</gene>
<dbReference type="AlphaFoldDB" id="A0A2W7PLI6"/>
<dbReference type="EMBL" id="QKZN01000004">
    <property type="protein sequence ID" value="PZX29429.1"/>
    <property type="molecule type" value="Genomic_DNA"/>
</dbReference>
<comment type="caution">
    <text evidence="1">The sequence shown here is derived from an EMBL/GenBank/DDBJ whole genome shotgun (WGS) entry which is preliminary data.</text>
</comment>